<evidence type="ECO:0000313" key="4">
    <source>
        <dbReference type="WBParaSite" id="PEQ_0001261401-mRNA-1"/>
    </source>
</evidence>
<accession>A0A914S615</accession>
<proteinExistence type="predicted"/>
<keyword evidence="2" id="KW-1133">Transmembrane helix</keyword>
<evidence type="ECO:0000256" key="2">
    <source>
        <dbReference type="SAM" id="Phobius"/>
    </source>
</evidence>
<organism evidence="3 4">
    <name type="scientific">Parascaris equorum</name>
    <name type="common">Equine roundworm</name>
    <dbReference type="NCBI Taxonomy" id="6256"/>
    <lineage>
        <taxon>Eukaryota</taxon>
        <taxon>Metazoa</taxon>
        <taxon>Ecdysozoa</taxon>
        <taxon>Nematoda</taxon>
        <taxon>Chromadorea</taxon>
        <taxon>Rhabditida</taxon>
        <taxon>Spirurina</taxon>
        <taxon>Ascaridomorpha</taxon>
        <taxon>Ascaridoidea</taxon>
        <taxon>Ascarididae</taxon>
        <taxon>Parascaris</taxon>
    </lineage>
</organism>
<dbReference type="WBParaSite" id="PEQ_0001261401-mRNA-1">
    <property type="protein sequence ID" value="PEQ_0001261401-mRNA-1"/>
    <property type="gene ID" value="PEQ_0001261401"/>
</dbReference>
<feature type="transmembrane region" description="Helical" evidence="2">
    <location>
        <begin position="65"/>
        <end position="82"/>
    </location>
</feature>
<keyword evidence="2" id="KW-0812">Transmembrane</keyword>
<evidence type="ECO:0000256" key="1">
    <source>
        <dbReference type="SAM" id="MobiDB-lite"/>
    </source>
</evidence>
<reference evidence="4" key="1">
    <citation type="submission" date="2022-11" db="UniProtKB">
        <authorList>
            <consortium name="WormBaseParasite"/>
        </authorList>
    </citation>
    <scope>IDENTIFICATION</scope>
</reference>
<name>A0A914S615_PAREQ</name>
<dbReference type="AlphaFoldDB" id="A0A914S615"/>
<dbReference type="Proteomes" id="UP000887564">
    <property type="component" value="Unplaced"/>
</dbReference>
<keyword evidence="3" id="KW-1185">Reference proteome</keyword>
<sequence>MSTMSVSVHNCPQASSGQASARYSRVGASRQMSNDMVEDEGCCLAKIFLTNIVSFATSLQSYFLVYRRLLVLIFVCHLVLVFV</sequence>
<protein>
    <submittedName>
        <fullName evidence="4">Uncharacterized protein</fullName>
    </submittedName>
</protein>
<feature type="region of interest" description="Disordered" evidence="1">
    <location>
        <begin position="1"/>
        <end position="21"/>
    </location>
</feature>
<keyword evidence="2" id="KW-0472">Membrane</keyword>
<evidence type="ECO:0000313" key="3">
    <source>
        <dbReference type="Proteomes" id="UP000887564"/>
    </source>
</evidence>